<dbReference type="InterPro" id="IPR001789">
    <property type="entry name" value="Sig_transdc_resp-reg_receiver"/>
</dbReference>
<dbReference type="EnsemblPlants" id="Kaladp0809s0135.1.v1.1">
    <property type="protein sequence ID" value="Kaladp0809s0135.1.v1.1"/>
    <property type="gene ID" value="Kaladp0809s0135.v1.1"/>
</dbReference>
<dbReference type="EC" id="2.7.13.3" evidence="2"/>
<organism evidence="9 10">
    <name type="scientific">Kalanchoe fedtschenkoi</name>
    <name type="common">Lavender scallops</name>
    <name type="synonym">South American air plant</name>
    <dbReference type="NCBI Taxonomy" id="63787"/>
    <lineage>
        <taxon>Eukaryota</taxon>
        <taxon>Viridiplantae</taxon>
        <taxon>Streptophyta</taxon>
        <taxon>Embryophyta</taxon>
        <taxon>Tracheophyta</taxon>
        <taxon>Spermatophyta</taxon>
        <taxon>Magnoliopsida</taxon>
        <taxon>eudicotyledons</taxon>
        <taxon>Gunneridae</taxon>
        <taxon>Pentapetalae</taxon>
        <taxon>Saxifragales</taxon>
        <taxon>Crassulaceae</taxon>
        <taxon>Kalanchoe</taxon>
    </lineage>
</organism>
<evidence type="ECO:0000256" key="6">
    <source>
        <dbReference type="SAM" id="Phobius"/>
    </source>
</evidence>
<evidence type="ECO:0000256" key="4">
    <source>
        <dbReference type="PROSITE-ProRule" id="PRU00169"/>
    </source>
</evidence>
<protein>
    <recommendedName>
        <fullName evidence="2">histidine kinase</fullName>
        <ecNumber evidence="2">2.7.13.3</ecNumber>
    </recommendedName>
</protein>
<dbReference type="PROSITE" id="PS50110">
    <property type="entry name" value="RESPONSE_REGULATORY"/>
    <property type="match status" value="1"/>
</dbReference>
<keyword evidence="6" id="KW-0472">Membrane</keyword>
<dbReference type="InterPro" id="IPR003594">
    <property type="entry name" value="HATPase_dom"/>
</dbReference>
<keyword evidence="3 4" id="KW-0597">Phosphoprotein</keyword>
<evidence type="ECO:0000256" key="2">
    <source>
        <dbReference type="ARBA" id="ARBA00012438"/>
    </source>
</evidence>
<dbReference type="PRINTS" id="PR00344">
    <property type="entry name" value="BCTRLSENSOR"/>
</dbReference>
<name>A0A7N0VII8_KALFE</name>
<dbReference type="Gramene" id="Kaladp0809s0135.1.v1.1">
    <property type="protein sequence ID" value="Kaladp0809s0135.1.v1.1"/>
    <property type="gene ID" value="Kaladp0809s0135.v1.1"/>
</dbReference>
<dbReference type="CDD" id="cd17546">
    <property type="entry name" value="REC_hyHK_CKI1_RcsC-like"/>
    <property type="match status" value="1"/>
</dbReference>
<dbReference type="AlphaFoldDB" id="A0A7N0VII8"/>
<reference evidence="9" key="1">
    <citation type="submission" date="2021-01" db="UniProtKB">
        <authorList>
            <consortium name="EnsemblPlants"/>
        </authorList>
    </citation>
    <scope>IDENTIFICATION</scope>
</reference>
<dbReference type="InterPro" id="IPR036097">
    <property type="entry name" value="HisK_dim/P_sf"/>
</dbReference>
<comment type="catalytic activity">
    <reaction evidence="1">
        <text>ATP + protein L-histidine = ADP + protein N-phospho-L-histidine.</text>
        <dbReference type="EC" id="2.7.13.3"/>
    </reaction>
</comment>
<dbReference type="GO" id="GO:0000155">
    <property type="term" value="F:phosphorelay sensor kinase activity"/>
    <property type="evidence" value="ECO:0007669"/>
    <property type="project" value="InterPro"/>
</dbReference>
<dbReference type="SMART" id="SM00388">
    <property type="entry name" value="HisKA"/>
    <property type="match status" value="1"/>
</dbReference>
<evidence type="ECO:0000313" key="9">
    <source>
        <dbReference type="EnsemblPlants" id="Kaladp0809s0135.1.v1.1"/>
    </source>
</evidence>
<dbReference type="Proteomes" id="UP000594263">
    <property type="component" value="Unplaced"/>
</dbReference>
<dbReference type="InterPro" id="IPR004358">
    <property type="entry name" value="Sig_transdc_His_kin-like_C"/>
</dbReference>
<evidence type="ECO:0000313" key="10">
    <source>
        <dbReference type="Proteomes" id="UP000594263"/>
    </source>
</evidence>
<dbReference type="SUPFAM" id="SSF47384">
    <property type="entry name" value="Homodimeric domain of signal transducing histidine kinase"/>
    <property type="match status" value="1"/>
</dbReference>
<dbReference type="SMART" id="SM00387">
    <property type="entry name" value="HATPase_c"/>
    <property type="match status" value="1"/>
</dbReference>
<dbReference type="Pfam" id="PF02518">
    <property type="entry name" value="HATPase_c"/>
    <property type="match status" value="1"/>
</dbReference>
<dbReference type="Gene3D" id="3.30.565.10">
    <property type="entry name" value="Histidine kinase-like ATPase, C-terminal domain"/>
    <property type="match status" value="1"/>
</dbReference>
<evidence type="ECO:0000259" key="8">
    <source>
        <dbReference type="PROSITE" id="PS50110"/>
    </source>
</evidence>
<dbReference type="PANTHER" id="PTHR43719:SF75">
    <property type="entry name" value="HISTIDINE KINASE CKI1"/>
    <property type="match status" value="1"/>
</dbReference>
<dbReference type="InterPro" id="IPR036890">
    <property type="entry name" value="HATPase_C_sf"/>
</dbReference>
<dbReference type="InterPro" id="IPR003661">
    <property type="entry name" value="HisK_dim/P_dom"/>
</dbReference>
<feature type="modified residue" description="4-aspartylphosphate" evidence="4">
    <location>
        <position position="709"/>
    </location>
</feature>
<proteinExistence type="predicted"/>
<keyword evidence="6" id="KW-1133">Transmembrane helix</keyword>
<dbReference type="SUPFAM" id="SSF52172">
    <property type="entry name" value="CheY-like"/>
    <property type="match status" value="1"/>
</dbReference>
<sequence length="784" mass="86078">MAFHWGGLEHVVAGHPGMAATIIVVMIVVIVFLALVAVAIYAKYYIKHARVSADLVKQKECTQTAERRSLNKSSAIATASHDIRGSLGGITSMIEMCYDHVPSGSKVEDNLRLMHRFANDLLGLLNTLLDTSKIEAGRMELEEDEFNLAQLLEEVADFYHPMAMKKGVEVVLDLCDGSVAKFGNVRGDRIKLKQIISNLVSNAVKFTPKGSTSIRAWAKKPSLETTILASRPNRYLNWISRVFFKEAGIHNLKAITTPQQNPNCMEYVIEVDDTGKGIPKDKQKAVFENFVQVRDSSLGHHGGTGLGLGIVQSLVRLMGGDIWIADKEPGKEGTCFKFNIFLEASDNGASEKVREGDIEAPAGSSQQMAADAPAYPHKVDGSSVVVLLIHNHERRRVVRKYMEGKGVKVSVVRHWQYLQGHLRRMGSTMYLSQNSSSSKSDYTSQSDCYITGRQASRRYGKELPLSSLEGTDEVKPGAGSRRVNKGAPTFIMFLIDVTAGSGPLQEMVSVVEEFRSELCNVSSKVIWLEKPCELCKGLAESLQPEDAIISKPLHGSRLLQVLKILPEFGGISTLENGEANSRYRVKGKAKGIRIQENNNSEIMEEEDHSSGSEEIQPIRERRARGYEQANGSETGLSNGLPPLSGLKILVAEDCPMLASLAHKLLSLLGAVVNICGNGRMALEAVVRGLSEKVPEGSSRRIPFDLILMDCEMPEMNGFEATREIRRVEQPYGVHIPIIALTAHISDDQVEETALAGMDAYLAKPINCDALKKTIARVCPREMAP</sequence>
<evidence type="ECO:0000256" key="5">
    <source>
        <dbReference type="SAM" id="MobiDB-lite"/>
    </source>
</evidence>
<dbReference type="Pfam" id="PF00072">
    <property type="entry name" value="Response_reg"/>
    <property type="match status" value="1"/>
</dbReference>
<feature type="transmembrane region" description="Helical" evidence="6">
    <location>
        <begin position="20"/>
        <end position="42"/>
    </location>
</feature>
<feature type="region of interest" description="Disordered" evidence="5">
    <location>
        <begin position="596"/>
        <end position="615"/>
    </location>
</feature>
<feature type="domain" description="Histidine kinase" evidence="7">
    <location>
        <begin position="78"/>
        <end position="344"/>
    </location>
</feature>
<dbReference type="SUPFAM" id="SSF55874">
    <property type="entry name" value="ATPase domain of HSP90 chaperone/DNA topoisomerase II/histidine kinase"/>
    <property type="match status" value="1"/>
</dbReference>
<keyword evidence="10" id="KW-1185">Reference proteome</keyword>
<dbReference type="OMA" id="HCILYVH"/>
<evidence type="ECO:0000256" key="3">
    <source>
        <dbReference type="ARBA" id="ARBA00022553"/>
    </source>
</evidence>
<dbReference type="SMART" id="SM00448">
    <property type="entry name" value="REC"/>
    <property type="match status" value="1"/>
</dbReference>
<evidence type="ECO:0000256" key="1">
    <source>
        <dbReference type="ARBA" id="ARBA00000085"/>
    </source>
</evidence>
<dbReference type="Gene3D" id="3.40.50.2300">
    <property type="match status" value="1"/>
</dbReference>
<dbReference type="Gene3D" id="1.10.287.130">
    <property type="match status" value="1"/>
</dbReference>
<evidence type="ECO:0000259" key="7">
    <source>
        <dbReference type="PROSITE" id="PS50109"/>
    </source>
</evidence>
<dbReference type="InterPro" id="IPR050956">
    <property type="entry name" value="2C_system_His_kinase"/>
</dbReference>
<dbReference type="PANTHER" id="PTHR43719">
    <property type="entry name" value="TWO-COMPONENT HISTIDINE KINASE"/>
    <property type="match status" value="1"/>
</dbReference>
<keyword evidence="6" id="KW-0812">Transmembrane</keyword>
<accession>A0A7N0VII8</accession>
<dbReference type="Pfam" id="PF00512">
    <property type="entry name" value="HisKA"/>
    <property type="match status" value="1"/>
</dbReference>
<feature type="domain" description="Response regulatory" evidence="8">
    <location>
        <begin position="647"/>
        <end position="778"/>
    </location>
</feature>
<dbReference type="PROSITE" id="PS50109">
    <property type="entry name" value="HIS_KIN"/>
    <property type="match status" value="1"/>
</dbReference>
<dbReference type="InterPro" id="IPR005467">
    <property type="entry name" value="His_kinase_dom"/>
</dbReference>
<dbReference type="InterPro" id="IPR011006">
    <property type="entry name" value="CheY-like_superfamily"/>
</dbReference>